<proteinExistence type="predicted"/>
<feature type="compositionally biased region" description="Basic residues" evidence="1">
    <location>
        <begin position="223"/>
        <end position="237"/>
    </location>
</feature>
<dbReference type="Proteomes" id="UP000708208">
    <property type="component" value="Unassembled WGS sequence"/>
</dbReference>
<evidence type="ECO:0000313" key="2">
    <source>
        <dbReference type="EMBL" id="CAG7732326.1"/>
    </source>
</evidence>
<comment type="caution">
    <text evidence="2">The sequence shown here is derived from an EMBL/GenBank/DDBJ whole genome shotgun (WGS) entry which is preliminary data.</text>
</comment>
<reference evidence="2" key="1">
    <citation type="submission" date="2021-06" db="EMBL/GenBank/DDBJ databases">
        <authorList>
            <person name="Hodson N. C."/>
            <person name="Mongue J. A."/>
            <person name="Jaron S. K."/>
        </authorList>
    </citation>
    <scope>NUCLEOTIDE SEQUENCE</scope>
</reference>
<dbReference type="EMBL" id="CAJVCH010229041">
    <property type="protein sequence ID" value="CAG7732326.1"/>
    <property type="molecule type" value="Genomic_DNA"/>
</dbReference>
<accession>A0A8J2KV84</accession>
<gene>
    <name evidence="2" type="ORF">AFUS01_LOCUS20848</name>
</gene>
<dbReference type="AlphaFoldDB" id="A0A8J2KV84"/>
<feature type="compositionally biased region" description="Low complexity" evidence="1">
    <location>
        <begin position="515"/>
        <end position="524"/>
    </location>
</feature>
<organism evidence="2 3">
    <name type="scientific">Allacma fusca</name>
    <dbReference type="NCBI Taxonomy" id="39272"/>
    <lineage>
        <taxon>Eukaryota</taxon>
        <taxon>Metazoa</taxon>
        <taxon>Ecdysozoa</taxon>
        <taxon>Arthropoda</taxon>
        <taxon>Hexapoda</taxon>
        <taxon>Collembola</taxon>
        <taxon>Symphypleona</taxon>
        <taxon>Sminthuridae</taxon>
        <taxon>Allacma</taxon>
    </lineage>
</organism>
<keyword evidence="3" id="KW-1185">Reference proteome</keyword>
<sequence length="564" mass="62521">MILCREISIHDFLTEQKKDGTKAYLYQFSMMEWIQVYPRHEIPTTLCFLLTKYDFFLLHWSLWLERDNEPFVFFTASDRQSKVTKVGRGSPKGTYTGKGQLNQSSLQDNIQGLTPISSTNVKLARNTPLTQKFPNPENNRPSTPVTVIGYPSGFPKGLHIVGNKSPQPVKVTANFLNHELNDIRQDLGGAEKGKLGHKSMRFNMKIHEGLPESSAFAKESQKARGKKHGSGWSKRSHGHAELDKMRDDTRRLKAPALPVAPWKEISSFQSPGEHRRQTFNSFKMMSPDPPKTPVEGSPRHAVKGTSRTSRDSKMDQTHMNFMSSNIWSSREDSYYNSALIASSLTNTSKRGERFANGRSITGLSLSGRPASDQDPLKTVSSYTGNAGRNKKFTVISPAPVVLPSNQSLILVSGNVTAAEVLAPPKGSAATLGANNSQGQWNSILQTNSIPVPPSKRLEQARHMNHILYGGYNGHDAASARVEAREKYSYPYYQRYSGASSRQGQYQMNALGQTAPAKQKPQKPILQPPVHVPGPKRENIYIGQYDGSDSDSDDDTSDIASKPTS</sequence>
<feature type="region of interest" description="Disordered" evidence="1">
    <location>
        <begin position="215"/>
        <end position="245"/>
    </location>
</feature>
<protein>
    <submittedName>
        <fullName evidence="2">Uncharacterized protein</fullName>
    </submittedName>
</protein>
<evidence type="ECO:0000313" key="3">
    <source>
        <dbReference type="Proteomes" id="UP000708208"/>
    </source>
</evidence>
<feature type="region of interest" description="Disordered" evidence="1">
    <location>
        <begin position="280"/>
        <end position="317"/>
    </location>
</feature>
<evidence type="ECO:0000256" key="1">
    <source>
        <dbReference type="SAM" id="MobiDB-lite"/>
    </source>
</evidence>
<feature type="compositionally biased region" description="Acidic residues" evidence="1">
    <location>
        <begin position="547"/>
        <end position="556"/>
    </location>
</feature>
<name>A0A8J2KV84_9HEXA</name>
<feature type="region of interest" description="Disordered" evidence="1">
    <location>
        <begin position="512"/>
        <end position="564"/>
    </location>
</feature>